<reference evidence="5" key="1">
    <citation type="journal article" date="2022" name="Front. Microbiol.">
        <title>New perspectives on an old grouping: The genomic and phenotypic variability of Oxalobacter formigenes and the implications for calcium oxalate stone prevention.</title>
        <authorList>
            <person name="Chmiel J.A."/>
            <person name="Carr C."/>
            <person name="Stuivenberg G.A."/>
            <person name="Venema R."/>
            <person name="Chanyi R.M."/>
            <person name="Al K.F."/>
            <person name="Giguere D."/>
            <person name="Say H."/>
            <person name="Akouris P.P."/>
            <person name="Dominguez Romero S.A."/>
            <person name="Kwong A."/>
            <person name="Tai V."/>
            <person name="Koval S.F."/>
            <person name="Razvi H."/>
            <person name="Bjazevic J."/>
            <person name="Burton J.P."/>
        </authorList>
    </citation>
    <scope>NUCLEOTIDE SEQUENCE</scope>
    <source>
        <strain evidence="5">WoOx3</strain>
    </source>
</reference>
<keyword evidence="6" id="KW-1185">Reference proteome</keyword>
<feature type="domain" description="Tim44-like" evidence="4">
    <location>
        <begin position="178"/>
        <end position="309"/>
    </location>
</feature>
<feature type="compositionally biased region" description="Polar residues" evidence="1">
    <location>
        <begin position="35"/>
        <end position="51"/>
    </location>
</feature>
<dbReference type="EMBL" id="CP098242">
    <property type="protein sequence ID" value="WAW09140.1"/>
    <property type="molecule type" value="Genomic_DNA"/>
</dbReference>
<proteinExistence type="predicted"/>
<evidence type="ECO:0000313" key="5">
    <source>
        <dbReference type="EMBL" id="WAW09140.1"/>
    </source>
</evidence>
<evidence type="ECO:0000259" key="4">
    <source>
        <dbReference type="SMART" id="SM00978"/>
    </source>
</evidence>
<keyword evidence="2" id="KW-0472">Membrane</keyword>
<organism evidence="5 6">
    <name type="scientific">Oxalobacter vibrioformis</name>
    <dbReference type="NCBI Taxonomy" id="933080"/>
    <lineage>
        <taxon>Bacteria</taxon>
        <taxon>Pseudomonadati</taxon>
        <taxon>Pseudomonadota</taxon>
        <taxon>Betaproteobacteria</taxon>
        <taxon>Burkholderiales</taxon>
        <taxon>Oxalobacteraceae</taxon>
        <taxon>Oxalobacter</taxon>
    </lineage>
</organism>
<dbReference type="KEGG" id="ovb:NB640_07565"/>
<keyword evidence="2" id="KW-0812">Transmembrane</keyword>
<evidence type="ECO:0000256" key="3">
    <source>
        <dbReference type="SAM" id="SignalP"/>
    </source>
</evidence>
<dbReference type="RefSeq" id="WP_269308134.1">
    <property type="nucleotide sequence ID" value="NZ_CP098242.1"/>
</dbReference>
<dbReference type="SMART" id="SM00978">
    <property type="entry name" value="Tim44"/>
    <property type="match status" value="1"/>
</dbReference>
<sequence length="311" mass="33781">MKKLLLAFVLISSLSTMVVTDAYARRFGGGSFGRQSANVSRMQRSQPATTPSQQRQAGTNQQSQQQGANTAKQPGRFGGMLGGALLGLGLGTLLAHLGIGGDMAGMISMILMILIIYYAVRTIFRMRSRKQQPSYQQQAANPGGFYDVNSSGSTPEIGSGLSHPGAFQSLENTPAPGAAMEPPLTWDIPADFEVNSFIRNARAYYIRMQAAWDKADIDDIHEFTTPEMYAEMKLQLQERGPSPNVTDVVSLDAELLGIETIGDEYFASVKFTGTVREDKDADLTAFTEVWNLTRPLTGKEGWVLAGVQLLS</sequence>
<name>A0A9E9LT38_9BURK</name>
<dbReference type="Proteomes" id="UP001156215">
    <property type="component" value="Chromosome"/>
</dbReference>
<dbReference type="Gene3D" id="3.10.450.240">
    <property type="match status" value="1"/>
</dbReference>
<feature type="transmembrane region" description="Helical" evidence="2">
    <location>
        <begin position="93"/>
        <end position="120"/>
    </location>
</feature>
<dbReference type="InterPro" id="IPR007379">
    <property type="entry name" value="Tim44-like_dom"/>
</dbReference>
<dbReference type="Pfam" id="PF04280">
    <property type="entry name" value="Tim44"/>
    <property type="match status" value="1"/>
</dbReference>
<evidence type="ECO:0000313" key="6">
    <source>
        <dbReference type="Proteomes" id="UP001156215"/>
    </source>
</evidence>
<gene>
    <name evidence="5" type="ORF">NB640_07565</name>
</gene>
<dbReference type="AlphaFoldDB" id="A0A9E9LT38"/>
<dbReference type="InterPro" id="IPR032710">
    <property type="entry name" value="NTF2-like_dom_sf"/>
</dbReference>
<dbReference type="PANTHER" id="PTHR41542">
    <property type="entry name" value="BLL5807 PROTEIN"/>
    <property type="match status" value="1"/>
</dbReference>
<feature type="signal peptide" evidence="3">
    <location>
        <begin position="1"/>
        <end position="24"/>
    </location>
</feature>
<keyword evidence="3" id="KW-0732">Signal</keyword>
<keyword evidence="2" id="KW-1133">Transmembrane helix</keyword>
<dbReference type="SUPFAM" id="SSF54427">
    <property type="entry name" value="NTF2-like"/>
    <property type="match status" value="1"/>
</dbReference>
<evidence type="ECO:0000256" key="1">
    <source>
        <dbReference type="SAM" id="MobiDB-lite"/>
    </source>
</evidence>
<evidence type="ECO:0000256" key="2">
    <source>
        <dbReference type="SAM" id="Phobius"/>
    </source>
</evidence>
<protein>
    <submittedName>
        <fullName evidence="5">Tim44-like domain-containing protein</fullName>
    </submittedName>
</protein>
<feature type="chain" id="PRO_5038586918" evidence="3">
    <location>
        <begin position="25"/>
        <end position="311"/>
    </location>
</feature>
<feature type="compositionally biased region" description="Low complexity" evidence="1">
    <location>
        <begin position="52"/>
        <end position="70"/>
    </location>
</feature>
<accession>A0A9E9LT38</accession>
<dbReference type="PANTHER" id="PTHR41542:SF1">
    <property type="entry name" value="BLL5807 PROTEIN"/>
    <property type="match status" value="1"/>
</dbReference>
<feature type="region of interest" description="Disordered" evidence="1">
    <location>
        <begin position="34"/>
        <end position="74"/>
    </location>
</feature>